<dbReference type="InterPro" id="IPR036286">
    <property type="entry name" value="LexA/Signal_pep-like_sf"/>
</dbReference>
<protein>
    <recommendedName>
        <fullName evidence="4 7">Signal peptidase I</fullName>
        <ecNumber evidence="4 7">3.4.21.89</ecNumber>
    </recommendedName>
</protein>
<dbReference type="InterPro" id="IPR019533">
    <property type="entry name" value="Peptidase_S26"/>
</dbReference>
<evidence type="ECO:0000256" key="5">
    <source>
        <dbReference type="ARBA" id="ARBA00022801"/>
    </source>
</evidence>
<organism evidence="9 10">
    <name type="scientific">Jeotgalibacillus malaysiensis</name>
    <dbReference type="NCBI Taxonomy" id="1508404"/>
    <lineage>
        <taxon>Bacteria</taxon>
        <taxon>Bacillati</taxon>
        <taxon>Bacillota</taxon>
        <taxon>Bacilli</taxon>
        <taxon>Bacillales</taxon>
        <taxon>Caryophanaceae</taxon>
        <taxon>Jeotgalibacillus</taxon>
    </lineage>
</organism>
<dbReference type="SUPFAM" id="SSF51306">
    <property type="entry name" value="LexA/Signal peptidase"/>
    <property type="match status" value="1"/>
</dbReference>
<dbReference type="GO" id="GO:0004252">
    <property type="term" value="F:serine-type endopeptidase activity"/>
    <property type="evidence" value="ECO:0007669"/>
    <property type="project" value="InterPro"/>
</dbReference>
<keyword evidence="9" id="KW-0614">Plasmid</keyword>
<gene>
    <name evidence="9" type="ORF">JMA_42170</name>
</gene>
<dbReference type="Proteomes" id="UP000031449">
    <property type="component" value="Plasmid unnamed"/>
</dbReference>
<reference evidence="9 10" key="1">
    <citation type="submission" date="2014-08" db="EMBL/GenBank/DDBJ databases">
        <title>Complete genome of a marine bacteria Jeotgalibacillus malaysiensis.</title>
        <authorList>
            <person name="Yaakop A.S."/>
            <person name="Chan K.-G."/>
            <person name="Goh K.M."/>
        </authorList>
    </citation>
    <scope>NUCLEOTIDE SEQUENCE [LARGE SCALE GENOMIC DNA]</scope>
    <source>
        <strain evidence="9 10">D5</strain>
        <plasmid evidence="10">Plasmid</plasmid>
    </source>
</reference>
<feature type="active site" evidence="6">
    <location>
        <position position="37"/>
    </location>
</feature>
<comment type="subcellular location">
    <subcellularLocation>
        <location evidence="2">Cell membrane</location>
        <topology evidence="2">Single-pass type II membrane protein</topology>
    </subcellularLocation>
    <subcellularLocation>
        <location evidence="7">Membrane</location>
        <topology evidence="7">Single-pass type II membrane protein</topology>
    </subcellularLocation>
</comment>
<evidence type="ECO:0000256" key="3">
    <source>
        <dbReference type="ARBA" id="ARBA00009370"/>
    </source>
</evidence>
<dbReference type="CDD" id="cd06462">
    <property type="entry name" value="Peptidase_S24_S26"/>
    <property type="match status" value="1"/>
</dbReference>
<comment type="similarity">
    <text evidence="3 7">Belongs to the peptidase S26 family.</text>
</comment>
<dbReference type="GO" id="GO:0006465">
    <property type="term" value="P:signal peptide processing"/>
    <property type="evidence" value="ECO:0007669"/>
    <property type="project" value="InterPro"/>
</dbReference>
<keyword evidence="5 7" id="KW-0378">Hydrolase</keyword>
<evidence type="ECO:0000313" key="10">
    <source>
        <dbReference type="Proteomes" id="UP000031449"/>
    </source>
</evidence>
<evidence type="ECO:0000256" key="1">
    <source>
        <dbReference type="ARBA" id="ARBA00000677"/>
    </source>
</evidence>
<name>A0A0B5B017_9BACL</name>
<dbReference type="EC" id="3.4.21.89" evidence="4 7"/>
<evidence type="ECO:0000259" key="8">
    <source>
        <dbReference type="Pfam" id="PF10502"/>
    </source>
</evidence>
<dbReference type="HOGENOM" id="CLU_028723_5_0_9"/>
<dbReference type="PANTHER" id="PTHR43390">
    <property type="entry name" value="SIGNAL PEPTIDASE I"/>
    <property type="match status" value="1"/>
</dbReference>
<evidence type="ECO:0000313" key="9">
    <source>
        <dbReference type="EMBL" id="AJD93534.1"/>
    </source>
</evidence>
<dbReference type="BioCyc" id="JESP1508404:G14D9-13540-MONOMER"/>
<dbReference type="InterPro" id="IPR000223">
    <property type="entry name" value="Pept_S26A_signal_pept_1"/>
</dbReference>
<geneLocation type="plasmid" evidence="10"/>
<dbReference type="GO" id="GO:0005886">
    <property type="term" value="C:plasma membrane"/>
    <property type="evidence" value="ECO:0007669"/>
    <property type="project" value="UniProtKB-SubCell"/>
</dbReference>
<keyword evidence="7" id="KW-0645">Protease</keyword>
<dbReference type="PRINTS" id="PR00727">
    <property type="entry name" value="LEADERPTASE"/>
</dbReference>
<dbReference type="OrthoDB" id="9802919at2"/>
<evidence type="ECO:0000256" key="6">
    <source>
        <dbReference type="PIRSR" id="PIRSR600223-1"/>
    </source>
</evidence>
<keyword evidence="10" id="KW-1185">Reference proteome</keyword>
<dbReference type="KEGG" id="jeo:JMA_42170"/>
<dbReference type="Pfam" id="PF10502">
    <property type="entry name" value="Peptidase_S26"/>
    <property type="match status" value="1"/>
</dbReference>
<dbReference type="NCBIfam" id="TIGR02227">
    <property type="entry name" value="sigpep_I_bact"/>
    <property type="match status" value="1"/>
</dbReference>
<evidence type="ECO:0000256" key="2">
    <source>
        <dbReference type="ARBA" id="ARBA00004401"/>
    </source>
</evidence>
<evidence type="ECO:0000256" key="4">
    <source>
        <dbReference type="ARBA" id="ARBA00013208"/>
    </source>
</evidence>
<dbReference type="InterPro" id="IPR019757">
    <property type="entry name" value="Pept_S26A_signal_pept_1_Lys-AS"/>
</dbReference>
<sequence>MKFKDRFVKPLITAGVIMFLGFGSMIATEKDQVNGMSMSPTLDDKQTMIVLNDSFNLSGVDFGDVVTAQPAGYKAYVKRVVGLPGDTIEYKNNTLYRNGKPLTDFHSKDMLSKMGAPENDGAWDFELGDGEYYLLSDNLAIETEDSRTIGPVMESDILGEVLFY</sequence>
<dbReference type="GO" id="GO:0009003">
    <property type="term" value="F:signal peptidase activity"/>
    <property type="evidence" value="ECO:0007669"/>
    <property type="project" value="UniProtKB-EC"/>
</dbReference>
<proteinExistence type="inferred from homology"/>
<comment type="catalytic activity">
    <reaction evidence="1 7">
        <text>Cleavage of hydrophobic, N-terminal signal or leader sequences from secreted and periplasmic proteins.</text>
        <dbReference type="EC" id="3.4.21.89"/>
    </reaction>
</comment>
<dbReference type="PROSITE" id="PS00760">
    <property type="entry name" value="SPASE_I_2"/>
    <property type="match status" value="1"/>
</dbReference>
<evidence type="ECO:0000256" key="7">
    <source>
        <dbReference type="RuleBase" id="RU362042"/>
    </source>
</evidence>
<feature type="active site" evidence="6">
    <location>
        <position position="78"/>
    </location>
</feature>
<dbReference type="EMBL" id="CP009417">
    <property type="protein sequence ID" value="AJD93534.1"/>
    <property type="molecule type" value="Genomic_DNA"/>
</dbReference>
<dbReference type="PANTHER" id="PTHR43390:SF1">
    <property type="entry name" value="CHLOROPLAST PROCESSING PEPTIDASE"/>
    <property type="match status" value="1"/>
</dbReference>
<accession>A0A0B5B017</accession>
<dbReference type="AlphaFoldDB" id="A0A0B5B017"/>
<dbReference type="Gene3D" id="2.10.109.10">
    <property type="entry name" value="Umud Fragment, subunit A"/>
    <property type="match status" value="1"/>
</dbReference>
<feature type="domain" description="Peptidase S26" evidence="8">
    <location>
        <begin position="15"/>
        <end position="163"/>
    </location>
</feature>